<dbReference type="Pfam" id="PF00153">
    <property type="entry name" value="Mito_carr"/>
    <property type="match status" value="2"/>
</dbReference>
<dbReference type="Gene3D" id="1.50.40.10">
    <property type="entry name" value="Mitochondrial carrier domain"/>
    <property type="match status" value="1"/>
</dbReference>
<keyword evidence="4 8" id="KW-0812">Transmembrane</keyword>
<evidence type="ECO:0000256" key="8">
    <source>
        <dbReference type="PROSITE-ProRule" id="PRU00282"/>
    </source>
</evidence>
<reference evidence="11" key="1">
    <citation type="submission" date="2023-08" db="EMBL/GenBank/DDBJ databases">
        <authorList>
            <person name="Chen Y."/>
            <person name="Shah S."/>
            <person name="Dougan E. K."/>
            <person name="Thang M."/>
            <person name="Chan C."/>
        </authorList>
    </citation>
    <scope>NUCLEOTIDE SEQUENCE</scope>
</reference>
<dbReference type="EMBL" id="CAUJNA010000391">
    <property type="protein sequence ID" value="CAJ1376419.1"/>
    <property type="molecule type" value="Genomic_DNA"/>
</dbReference>
<comment type="subcellular location">
    <subcellularLocation>
        <location evidence="1">Membrane</location>
        <topology evidence="1">Multi-pass membrane protein</topology>
    </subcellularLocation>
</comment>
<dbReference type="AlphaFoldDB" id="A0AA36HXU0"/>
<evidence type="ECO:0000256" key="9">
    <source>
        <dbReference type="RuleBase" id="RU000488"/>
    </source>
</evidence>
<feature type="region of interest" description="Disordered" evidence="10">
    <location>
        <begin position="236"/>
        <end position="257"/>
    </location>
</feature>
<dbReference type="PANTHER" id="PTHR45618">
    <property type="entry name" value="MITOCHONDRIAL DICARBOXYLATE CARRIER-RELATED"/>
    <property type="match status" value="1"/>
</dbReference>
<evidence type="ECO:0000313" key="12">
    <source>
        <dbReference type="Proteomes" id="UP001178507"/>
    </source>
</evidence>
<sequence>MGPAKEIAAAMVAATAVPVTLNWTDVIKTRMQGAAAPGCVAEPYGGGFAKTAQRILAEEGAFALWSTGMLASLGRECIAVGTRIGAYPAVRDSLSLIAQGQSGGDAGIGSKFSAGVVLGALSGLLATPFDLVRIRVQAEAGSAKDGLLTSGLRCGLPQRITGSVTGLRVVLADGLPCLFRGSGVNVVRSICMTVGTVPVYEHTKHVAKSSFGLADGPSLHLGAGLVAGVVGTTVAAPAPRKRTPGSGRGGETRKRCS</sequence>
<dbReference type="PROSITE" id="PS50920">
    <property type="entry name" value="SOLCAR"/>
    <property type="match status" value="2"/>
</dbReference>
<dbReference type="Proteomes" id="UP001178507">
    <property type="component" value="Unassembled WGS sequence"/>
</dbReference>
<evidence type="ECO:0000256" key="7">
    <source>
        <dbReference type="ARBA" id="ARBA00023136"/>
    </source>
</evidence>
<feature type="repeat" description="Solcar" evidence="8">
    <location>
        <begin position="106"/>
        <end position="206"/>
    </location>
</feature>
<feature type="repeat" description="Solcar" evidence="8">
    <location>
        <begin position="1"/>
        <end position="93"/>
    </location>
</feature>
<evidence type="ECO:0000256" key="5">
    <source>
        <dbReference type="ARBA" id="ARBA00022737"/>
    </source>
</evidence>
<dbReference type="InterPro" id="IPR050391">
    <property type="entry name" value="Mito_Metabolite_Transporter"/>
</dbReference>
<comment type="similarity">
    <text evidence="2 9">Belongs to the mitochondrial carrier (TC 2.A.29) family.</text>
</comment>
<comment type="caution">
    <text evidence="11">The sequence shown here is derived from an EMBL/GenBank/DDBJ whole genome shotgun (WGS) entry which is preliminary data.</text>
</comment>
<accession>A0AA36HXU0</accession>
<dbReference type="SUPFAM" id="SSF103506">
    <property type="entry name" value="Mitochondrial carrier"/>
    <property type="match status" value="1"/>
</dbReference>
<dbReference type="GO" id="GO:0016020">
    <property type="term" value="C:membrane"/>
    <property type="evidence" value="ECO:0007669"/>
    <property type="project" value="UniProtKB-SubCell"/>
</dbReference>
<keyword evidence="12" id="KW-1185">Reference proteome</keyword>
<keyword evidence="7 8" id="KW-0472">Membrane</keyword>
<evidence type="ECO:0000256" key="4">
    <source>
        <dbReference type="ARBA" id="ARBA00022692"/>
    </source>
</evidence>
<proteinExistence type="inferred from homology"/>
<protein>
    <submittedName>
        <fullName evidence="11">Uncharacterized protein</fullName>
    </submittedName>
</protein>
<keyword evidence="3 9" id="KW-0813">Transport</keyword>
<keyword evidence="6" id="KW-1133">Transmembrane helix</keyword>
<dbReference type="InterPro" id="IPR023395">
    <property type="entry name" value="MCP_dom_sf"/>
</dbReference>
<evidence type="ECO:0000256" key="2">
    <source>
        <dbReference type="ARBA" id="ARBA00006375"/>
    </source>
</evidence>
<evidence type="ECO:0000256" key="6">
    <source>
        <dbReference type="ARBA" id="ARBA00022989"/>
    </source>
</evidence>
<evidence type="ECO:0000256" key="1">
    <source>
        <dbReference type="ARBA" id="ARBA00004141"/>
    </source>
</evidence>
<organism evidence="11 12">
    <name type="scientific">Effrenium voratum</name>
    <dbReference type="NCBI Taxonomy" id="2562239"/>
    <lineage>
        <taxon>Eukaryota</taxon>
        <taxon>Sar</taxon>
        <taxon>Alveolata</taxon>
        <taxon>Dinophyceae</taxon>
        <taxon>Suessiales</taxon>
        <taxon>Symbiodiniaceae</taxon>
        <taxon>Effrenium</taxon>
    </lineage>
</organism>
<evidence type="ECO:0000256" key="3">
    <source>
        <dbReference type="ARBA" id="ARBA00022448"/>
    </source>
</evidence>
<dbReference type="InterPro" id="IPR018108">
    <property type="entry name" value="MCP_transmembrane"/>
</dbReference>
<gene>
    <name evidence="11" type="ORF">EVOR1521_LOCUS5493</name>
</gene>
<name>A0AA36HXU0_9DINO</name>
<evidence type="ECO:0000256" key="10">
    <source>
        <dbReference type="SAM" id="MobiDB-lite"/>
    </source>
</evidence>
<keyword evidence="5" id="KW-0677">Repeat</keyword>
<evidence type="ECO:0000313" key="11">
    <source>
        <dbReference type="EMBL" id="CAJ1376419.1"/>
    </source>
</evidence>